<dbReference type="EC" id="1.1.1.53" evidence="4"/>
<dbReference type="InterPro" id="IPR036291">
    <property type="entry name" value="NAD(P)-bd_dom_sf"/>
</dbReference>
<dbReference type="InterPro" id="IPR002347">
    <property type="entry name" value="SDR_fam"/>
</dbReference>
<dbReference type="AlphaFoldDB" id="A0A7K0BW94"/>
<sequence>MDLQLAGRVALVTGASKGIGLAVVRTLLEEGAKVVAASRKTSPELDALAGPNLSHVAVDLTDPAAPAQAVEHAVRTFGALDILVNNAGGPPPGVTLPRFGFLTPDDEDWARMFDFNLFAVVRAIRAALPHLLASDAAAIVNVSTGMAHVPAPMNVDYSAAKAALNNLTLALSEEYGPQGVRVNVVSPGAVRTAWWTEEGGAADVMAAAFGTDRDTVMDSAAPEMMKMVTGRLVEPQEVADTVVQLVSPRAASTTGAEFAVDGGFTKHI</sequence>
<keyword evidence="5" id="KW-1185">Reference proteome</keyword>
<dbReference type="Pfam" id="PF00106">
    <property type="entry name" value="adh_short"/>
    <property type="match status" value="1"/>
</dbReference>
<evidence type="ECO:0000256" key="1">
    <source>
        <dbReference type="ARBA" id="ARBA00006484"/>
    </source>
</evidence>
<dbReference type="SUPFAM" id="SSF51735">
    <property type="entry name" value="NAD(P)-binding Rossmann-fold domains"/>
    <property type="match status" value="1"/>
</dbReference>
<evidence type="ECO:0000313" key="5">
    <source>
        <dbReference type="Proteomes" id="UP000487268"/>
    </source>
</evidence>
<keyword evidence="2 4" id="KW-0560">Oxidoreductase</keyword>
<dbReference type="RefSeq" id="WP_153533275.1">
    <property type="nucleotide sequence ID" value="NZ_WEGH01000002.1"/>
</dbReference>
<evidence type="ECO:0000313" key="4">
    <source>
        <dbReference type="EMBL" id="MQY05172.1"/>
    </source>
</evidence>
<evidence type="ECO:0000256" key="2">
    <source>
        <dbReference type="ARBA" id="ARBA00023002"/>
    </source>
</evidence>
<dbReference type="EMBL" id="WEGH01000002">
    <property type="protein sequence ID" value="MQY05172.1"/>
    <property type="molecule type" value="Genomic_DNA"/>
</dbReference>
<reference evidence="4 5" key="1">
    <citation type="submission" date="2019-10" db="EMBL/GenBank/DDBJ databases">
        <title>Actinomadura rubteroloni sp. nov. and Actinomadura macrotermitis sp. nov., isolated from the gut of fungus growing-termite Macrotermes natalensis.</title>
        <authorList>
            <person name="Benndorf R."/>
            <person name="Martin K."/>
            <person name="Kuefner M."/>
            <person name="De Beer W."/>
            <person name="Kaster A.-K."/>
            <person name="Vollmers J."/>
            <person name="Poulsen M."/>
            <person name="Beemelmanns C."/>
        </authorList>
    </citation>
    <scope>NUCLEOTIDE SEQUENCE [LARGE SCALE GENOMIC DNA]</scope>
    <source>
        <strain evidence="4 5">RB68</strain>
    </source>
</reference>
<dbReference type="Gene3D" id="3.40.50.720">
    <property type="entry name" value="NAD(P)-binding Rossmann-like Domain"/>
    <property type="match status" value="1"/>
</dbReference>
<dbReference type="PANTHER" id="PTHR43669:SF3">
    <property type="entry name" value="ALCOHOL DEHYDROGENASE, PUTATIVE (AFU_ORTHOLOGUE AFUA_3G03445)-RELATED"/>
    <property type="match status" value="1"/>
</dbReference>
<dbReference type="PRINTS" id="PR00080">
    <property type="entry name" value="SDRFAMILY"/>
</dbReference>
<protein>
    <submittedName>
        <fullName evidence="4">3-alpha-(Or 20-beta)-hydroxysteroid dehydrogenase</fullName>
        <ecNumber evidence="4">1.1.1.53</ecNumber>
    </submittedName>
</protein>
<dbReference type="FunFam" id="3.40.50.720:FF:000084">
    <property type="entry name" value="Short-chain dehydrogenase reductase"/>
    <property type="match status" value="1"/>
</dbReference>
<comment type="similarity">
    <text evidence="1 3">Belongs to the short-chain dehydrogenases/reductases (SDR) family.</text>
</comment>
<dbReference type="Proteomes" id="UP000487268">
    <property type="component" value="Unassembled WGS sequence"/>
</dbReference>
<comment type="caution">
    <text evidence="4">The sequence shown here is derived from an EMBL/GenBank/DDBJ whole genome shotgun (WGS) entry which is preliminary data.</text>
</comment>
<dbReference type="OrthoDB" id="8959163at2"/>
<name>A0A7K0BW94_9ACTN</name>
<dbReference type="PANTHER" id="PTHR43669">
    <property type="entry name" value="5-KETO-D-GLUCONATE 5-REDUCTASE"/>
    <property type="match status" value="1"/>
</dbReference>
<evidence type="ECO:0000256" key="3">
    <source>
        <dbReference type="RuleBase" id="RU000363"/>
    </source>
</evidence>
<accession>A0A7K0BW94</accession>
<dbReference type="GO" id="GO:0047044">
    <property type="term" value="F:androstan-3-alpha,17-beta-diol dehydrogenase (NAD+) activity"/>
    <property type="evidence" value="ECO:0007669"/>
    <property type="project" value="UniProtKB-EC"/>
</dbReference>
<gene>
    <name evidence="4" type="primary">fabG3_2</name>
    <name evidence="4" type="ORF">ACRB68_32420</name>
</gene>
<dbReference type="CDD" id="cd05233">
    <property type="entry name" value="SDR_c"/>
    <property type="match status" value="1"/>
</dbReference>
<organism evidence="4 5">
    <name type="scientific">Actinomadura macrotermitis</name>
    <dbReference type="NCBI Taxonomy" id="2585200"/>
    <lineage>
        <taxon>Bacteria</taxon>
        <taxon>Bacillati</taxon>
        <taxon>Actinomycetota</taxon>
        <taxon>Actinomycetes</taxon>
        <taxon>Streptosporangiales</taxon>
        <taxon>Thermomonosporaceae</taxon>
        <taxon>Actinomadura</taxon>
    </lineage>
</organism>
<dbReference type="PRINTS" id="PR00081">
    <property type="entry name" value="GDHRDH"/>
</dbReference>
<proteinExistence type="inferred from homology"/>